<accession>A0A7Z7VW12</accession>
<dbReference type="SUPFAM" id="SSF101874">
    <property type="entry name" value="YceI-like"/>
    <property type="match status" value="1"/>
</dbReference>
<dbReference type="GeneID" id="93788789"/>
<evidence type="ECO:0000259" key="2">
    <source>
        <dbReference type="SMART" id="SM00867"/>
    </source>
</evidence>
<sequence length="175" mass="19643">MAHFKVDPAHSHVGFAIQHMMVNTLKGQFHDYQFEIEGDLDQPTSLQAKGTIQVNSIDTYVRDRDDHLQSEDFFDAKQYPEIKFTTKAIEPAGDHYKAQVEVTFKGHTQDEEFELYVNGSGKNPLSGDTNAGFTLKGELNREDYGLTYNAPLETGGVFIGKKVKIELNLETVVEG</sequence>
<dbReference type="Proteomes" id="UP000264146">
    <property type="component" value="Chromosome"/>
</dbReference>
<proteinExistence type="inferred from homology"/>
<reference evidence="4" key="1">
    <citation type="submission" date="2018-06" db="EMBL/GenBank/DDBJ databases">
        <authorList>
            <consortium name="Pathogen Informatics"/>
            <person name="Doyle S."/>
        </authorList>
    </citation>
    <scope>NUCLEOTIDE SEQUENCE [LARGE SCALE GENOMIC DNA]</scope>
    <source>
        <strain evidence="4">NCTC12218</strain>
    </source>
</reference>
<organism evidence="4">
    <name type="scientific">Staphylococcus schleiferi</name>
    <dbReference type="NCBI Taxonomy" id="1295"/>
    <lineage>
        <taxon>Bacteria</taxon>
        <taxon>Bacillati</taxon>
        <taxon>Bacillota</taxon>
        <taxon>Bacilli</taxon>
        <taxon>Bacillales</taxon>
        <taxon>Staphylococcaceae</taxon>
        <taxon>Staphylococcus</taxon>
    </lineage>
</organism>
<comment type="similarity">
    <text evidence="1">Belongs to the UPF0312 family.</text>
</comment>
<dbReference type="InterPro" id="IPR007372">
    <property type="entry name" value="Lipid/polyisoprenoid-bd_YceI"/>
</dbReference>
<dbReference type="Pfam" id="PF04264">
    <property type="entry name" value="YceI"/>
    <property type="match status" value="1"/>
</dbReference>
<evidence type="ECO:0000313" key="5">
    <source>
        <dbReference type="Proteomes" id="UP000264146"/>
    </source>
</evidence>
<evidence type="ECO:0000256" key="1">
    <source>
        <dbReference type="ARBA" id="ARBA00008812"/>
    </source>
</evidence>
<evidence type="ECO:0000313" key="4">
    <source>
        <dbReference type="EMBL" id="SUM85703.1"/>
    </source>
</evidence>
<evidence type="ECO:0000313" key="3">
    <source>
        <dbReference type="EMBL" id="CAD7358436.1"/>
    </source>
</evidence>
<dbReference type="InterPro" id="IPR036761">
    <property type="entry name" value="TTHA0802/YceI-like_sf"/>
</dbReference>
<protein>
    <submittedName>
        <fullName evidence="4">YceI-like domain-containing protein</fullName>
    </submittedName>
</protein>
<dbReference type="PANTHER" id="PTHR34406">
    <property type="entry name" value="PROTEIN YCEI"/>
    <property type="match status" value="1"/>
</dbReference>
<dbReference type="RefSeq" id="WP_126496340.1">
    <property type="nucleotide sequence ID" value="NZ_CALYEJ010000003.1"/>
</dbReference>
<gene>
    <name evidence="4" type="ORF">NCTC12218_00013</name>
</gene>
<dbReference type="PANTHER" id="PTHR34406:SF1">
    <property type="entry name" value="PROTEIN YCEI"/>
    <property type="match status" value="1"/>
</dbReference>
<feature type="domain" description="Lipid/polyisoprenoid-binding YceI-like" evidence="2">
    <location>
        <begin position="3"/>
        <end position="172"/>
    </location>
</feature>
<dbReference type="EMBL" id="UHEF01000001">
    <property type="protein sequence ID" value="SUM85703.1"/>
    <property type="molecule type" value="Genomic_DNA"/>
</dbReference>
<reference evidence="3 5" key="2">
    <citation type="submission" date="2020-11" db="EMBL/GenBank/DDBJ databases">
        <authorList>
            <consortium name="Pathogen Informatics"/>
        </authorList>
    </citation>
    <scope>NUCLEOTIDE SEQUENCE [LARGE SCALE GENOMIC DNA]</scope>
    <source>
        <strain evidence="3 5">NCTC12218</strain>
    </source>
</reference>
<dbReference type="EMBL" id="LR962863">
    <property type="protein sequence ID" value="CAD7358436.1"/>
    <property type="molecule type" value="Genomic_DNA"/>
</dbReference>
<name>A0A7Z7VW12_STASC</name>
<dbReference type="SMART" id="SM00867">
    <property type="entry name" value="YceI"/>
    <property type="match status" value="1"/>
</dbReference>
<dbReference type="Gene3D" id="2.40.128.110">
    <property type="entry name" value="Lipid/polyisoprenoid-binding, YceI-like"/>
    <property type="match status" value="1"/>
</dbReference>
<dbReference type="AlphaFoldDB" id="A0A7Z7VW12"/>